<evidence type="ECO:0000313" key="12">
    <source>
        <dbReference type="Proteomes" id="UP000801492"/>
    </source>
</evidence>
<keyword evidence="9" id="KW-0732">Signal</keyword>
<feature type="signal peptide" evidence="9">
    <location>
        <begin position="1"/>
        <end position="18"/>
    </location>
</feature>
<keyword evidence="5 8" id="KW-0378">Hydrolase</keyword>
<dbReference type="InterPro" id="IPR050430">
    <property type="entry name" value="Peptidase_S1"/>
</dbReference>
<evidence type="ECO:0000256" key="1">
    <source>
        <dbReference type="ARBA" id="ARBA00004613"/>
    </source>
</evidence>
<accession>A0A8K0GMP3</accession>
<proteinExistence type="inferred from homology"/>
<reference evidence="11" key="1">
    <citation type="submission" date="2019-08" db="EMBL/GenBank/DDBJ databases">
        <title>The genome of the North American firefly Photinus pyralis.</title>
        <authorList>
            <consortium name="Photinus pyralis genome working group"/>
            <person name="Fallon T.R."/>
            <person name="Sander Lower S.E."/>
            <person name="Weng J.-K."/>
        </authorList>
    </citation>
    <scope>NUCLEOTIDE SEQUENCE</scope>
    <source>
        <strain evidence="11">TRF0915ILg1</strain>
        <tissue evidence="11">Whole body</tissue>
    </source>
</reference>
<dbReference type="Gene3D" id="2.40.10.10">
    <property type="entry name" value="Trypsin-like serine proteases"/>
    <property type="match status" value="1"/>
</dbReference>
<gene>
    <name evidence="11" type="ORF">ILUMI_00384</name>
</gene>
<keyword evidence="3" id="KW-0964">Secreted</keyword>
<dbReference type="InterPro" id="IPR043504">
    <property type="entry name" value="Peptidase_S1_PA_chymotrypsin"/>
</dbReference>
<dbReference type="SUPFAM" id="SSF50494">
    <property type="entry name" value="Trypsin-like serine proteases"/>
    <property type="match status" value="1"/>
</dbReference>
<evidence type="ECO:0000313" key="11">
    <source>
        <dbReference type="EMBL" id="KAF2905789.1"/>
    </source>
</evidence>
<name>A0A8K0GMP3_IGNLU</name>
<protein>
    <recommendedName>
        <fullName evidence="10">Peptidase S1 domain-containing protein</fullName>
    </recommendedName>
</protein>
<comment type="caution">
    <text evidence="11">The sequence shown here is derived from an EMBL/GenBank/DDBJ whole genome shotgun (WGS) entry which is preliminary data.</text>
</comment>
<dbReference type="InterPro" id="IPR001314">
    <property type="entry name" value="Peptidase_S1A"/>
</dbReference>
<dbReference type="Pfam" id="PF00089">
    <property type="entry name" value="Trypsin"/>
    <property type="match status" value="1"/>
</dbReference>
<dbReference type="EMBL" id="VTPC01000435">
    <property type="protein sequence ID" value="KAF2905789.1"/>
    <property type="molecule type" value="Genomic_DNA"/>
</dbReference>
<dbReference type="PROSITE" id="PS00134">
    <property type="entry name" value="TRYPSIN_HIS"/>
    <property type="match status" value="1"/>
</dbReference>
<evidence type="ECO:0000256" key="9">
    <source>
        <dbReference type="SAM" id="SignalP"/>
    </source>
</evidence>
<evidence type="ECO:0000256" key="8">
    <source>
        <dbReference type="RuleBase" id="RU363034"/>
    </source>
</evidence>
<dbReference type="InterPro" id="IPR001254">
    <property type="entry name" value="Trypsin_dom"/>
</dbReference>
<evidence type="ECO:0000256" key="7">
    <source>
        <dbReference type="ARBA" id="ARBA00023157"/>
    </source>
</evidence>
<dbReference type="InterPro" id="IPR009003">
    <property type="entry name" value="Peptidase_S1_PA"/>
</dbReference>
<keyword evidence="6 8" id="KW-0720">Serine protease</keyword>
<dbReference type="AlphaFoldDB" id="A0A8K0GMP3"/>
<dbReference type="PANTHER" id="PTHR24276">
    <property type="entry name" value="POLYSERASE-RELATED"/>
    <property type="match status" value="1"/>
</dbReference>
<comment type="similarity">
    <text evidence="2">Belongs to the peptidase S1 family.</text>
</comment>
<dbReference type="PROSITE" id="PS50240">
    <property type="entry name" value="TRYPSIN_DOM"/>
    <property type="match status" value="1"/>
</dbReference>
<dbReference type="PRINTS" id="PR00722">
    <property type="entry name" value="CHYMOTRYPSIN"/>
</dbReference>
<evidence type="ECO:0000259" key="10">
    <source>
        <dbReference type="PROSITE" id="PS50240"/>
    </source>
</evidence>
<dbReference type="PANTHER" id="PTHR24276:SF98">
    <property type="entry name" value="FI18310P1-RELATED"/>
    <property type="match status" value="1"/>
</dbReference>
<feature type="chain" id="PRO_5035423302" description="Peptidase S1 domain-containing protein" evidence="9">
    <location>
        <begin position="19"/>
        <end position="254"/>
    </location>
</feature>
<evidence type="ECO:0000256" key="6">
    <source>
        <dbReference type="ARBA" id="ARBA00022825"/>
    </source>
</evidence>
<feature type="domain" description="Peptidase S1" evidence="10">
    <location>
        <begin position="32"/>
        <end position="253"/>
    </location>
</feature>
<dbReference type="OrthoDB" id="6755574at2759"/>
<comment type="subcellular location">
    <subcellularLocation>
        <location evidence="1">Secreted</location>
    </subcellularLocation>
</comment>
<dbReference type="InterPro" id="IPR018114">
    <property type="entry name" value="TRYPSIN_HIS"/>
</dbReference>
<keyword evidence="7" id="KW-1015">Disulfide bond</keyword>
<dbReference type="CDD" id="cd00190">
    <property type="entry name" value="Tryp_SPc"/>
    <property type="match status" value="1"/>
</dbReference>
<keyword evidence="12" id="KW-1185">Reference proteome</keyword>
<dbReference type="FunFam" id="2.40.10.10:FF:000047">
    <property type="entry name" value="Trypsin eta"/>
    <property type="match status" value="1"/>
</dbReference>
<sequence length="254" mass="27208">MAKSIIIVSALILGVAFAVPLSEQEDAINERIVGGLPAGDGHYPHQVSLRDKNKKHFCGGSIISASWVLTAAHCTAGRKDKEVQVMVGTNYLNSGGTSYKVSKITNHPQYNAQSKVNDIALIKTSSKIKFTQKVQSIILATSALPPGTYCALSGWGSINQSGNFSNALQHITLRAISITECQHYLPNYPIYYTNECTYNGFGLGACNGDSGSPLIWGNVQYGIVSWGIPCARGSPDVYTGVSSYRSWIKSVAGV</sequence>
<dbReference type="InterPro" id="IPR033116">
    <property type="entry name" value="TRYPSIN_SER"/>
</dbReference>
<dbReference type="GO" id="GO:0005576">
    <property type="term" value="C:extracellular region"/>
    <property type="evidence" value="ECO:0007669"/>
    <property type="project" value="UniProtKB-SubCell"/>
</dbReference>
<dbReference type="Proteomes" id="UP000801492">
    <property type="component" value="Unassembled WGS sequence"/>
</dbReference>
<dbReference type="SMART" id="SM00020">
    <property type="entry name" value="Tryp_SPc"/>
    <property type="match status" value="1"/>
</dbReference>
<evidence type="ECO:0000256" key="5">
    <source>
        <dbReference type="ARBA" id="ARBA00022801"/>
    </source>
</evidence>
<evidence type="ECO:0000256" key="4">
    <source>
        <dbReference type="ARBA" id="ARBA00022670"/>
    </source>
</evidence>
<keyword evidence="4 8" id="KW-0645">Protease</keyword>
<dbReference type="GO" id="GO:0004252">
    <property type="term" value="F:serine-type endopeptidase activity"/>
    <property type="evidence" value="ECO:0007669"/>
    <property type="project" value="InterPro"/>
</dbReference>
<evidence type="ECO:0000256" key="3">
    <source>
        <dbReference type="ARBA" id="ARBA00022525"/>
    </source>
</evidence>
<dbReference type="PROSITE" id="PS00135">
    <property type="entry name" value="TRYPSIN_SER"/>
    <property type="match status" value="1"/>
</dbReference>
<dbReference type="GO" id="GO:0016485">
    <property type="term" value="P:protein processing"/>
    <property type="evidence" value="ECO:0007669"/>
    <property type="project" value="UniProtKB-ARBA"/>
</dbReference>
<evidence type="ECO:0000256" key="2">
    <source>
        <dbReference type="ARBA" id="ARBA00007664"/>
    </source>
</evidence>
<organism evidence="11 12">
    <name type="scientific">Ignelater luminosus</name>
    <name type="common">Cucubano</name>
    <name type="synonym">Pyrophorus luminosus</name>
    <dbReference type="NCBI Taxonomy" id="2038154"/>
    <lineage>
        <taxon>Eukaryota</taxon>
        <taxon>Metazoa</taxon>
        <taxon>Ecdysozoa</taxon>
        <taxon>Arthropoda</taxon>
        <taxon>Hexapoda</taxon>
        <taxon>Insecta</taxon>
        <taxon>Pterygota</taxon>
        <taxon>Neoptera</taxon>
        <taxon>Endopterygota</taxon>
        <taxon>Coleoptera</taxon>
        <taxon>Polyphaga</taxon>
        <taxon>Elateriformia</taxon>
        <taxon>Elateroidea</taxon>
        <taxon>Elateridae</taxon>
        <taxon>Agrypninae</taxon>
        <taxon>Pyrophorini</taxon>
        <taxon>Ignelater</taxon>
    </lineage>
</organism>